<dbReference type="AlphaFoldDB" id="A0A066YKH7"/>
<feature type="compositionally biased region" description="Low complexity" evidence="1">
    <location>
        <begin position="22"/>
        <end position="37"/>
    </location>
</feature>
<feature type="region of interest" description="Disordered" evidence="1">
    <location>
        <begin position="1"/>
        <end position="61"/>
    </location>
</feature>
<organism evidence="2 3">
    <name type="scientific">Kitasatospora cheerisanensis KCTC 2395</name>
    <dbReference type="NCBI Taxonomy" id="1348663"/>
    <lineage>
        <taxon>Bacteria</taxon>
        <taxon>Bacillati</taxon>
        <taxon>Actinomycetota</taxon>
        <taxon>Actinomycetes</taxon>
        <taxon>Kitasatosporales</taxon>
        <taxon>Streptomycetaceae</taxon>
        <taxon>Kitasatospora</taxon>
    </lineage>
</organism>
<proteinExistence type="predicted"/>
<protein>
    <submittedName>
        <fullName evidence="2">Uncharacterized protein</fullName>
    </submittedName>
</protein>
<evidence type="ECO:0000256" key="1">
    <source>
        <dbReference type="SAM" id="MobiDB-lite"/>
    </source>
</evidence>
<dbReference type="Proteomes" id="UP000027178">
    <property type="component" value="Unassembled WGS sequence"/>
</dbReference>
<accession>A0A066YKH7</accession>
<keyword evidence="3" id="KW-1185">Reference proteome</keyword>
<gene>
    <name evidence="2" type="ORF">KCH_78010</name>
</gene>
<comment type="caution">
    <text evidence="2">The sequence shown here is derived from an EMBL/GenBank/DDBJ whole genome shotgun (WGS) entry which is preliminary data.</text>
</comment>
<dbReference type="HOGENOM" id="CLU_2916464_0_0_11"/>
<sequence>MGLPGVEAGDNAAGLGEGSGHQLDAAAAAALEAADQAGVSEEARDRARPPRTVQEGCGRGQ</sequence>
<dbReference type="EMBL" id="JNBY01000177">
    <property type="protein sequence ID" value="KDN80439.1"/>
    <property type="molecule type" value="Genomic_DNA"/>
</dbReference>
<evidence type="ECO:0000313" key="3">
    <source>
        <dbReference type="Proteomes" id="UP000027178"/>
    </source>
</evidence>
<reference evidence="2 3" key="1">
    <citation type="submission" date="2014-05" db="EMBL/GenBank/DDBJ databases">
        <title>Draft Genome Sequence of Kitasatospora cheerisanensis KCTC 2395.</title>
        <authorList>
            <person name="Nam D.H."/>
        </authorList>
    </citation>
    <scope>NUCLEOTIDE SEQUENCE [LARGE SCALE GENOMIC DNA]</scope>
    <source>
        <strain evidence="2 3">KCTC 2395</strain>
    </source>
</reference>
<evidence type="ECO:0000313" key="2">
    <source>
        <dbReference type="EMBL" id="KDN80439.1"/>
    </source>
</evidence>
<name>A0A066YKH7_9ACTN</name>